<organism evidence="2 3">
    <name type="scientific">Protopolystoma xenopodis</name>
    <dbReference type="NCBI Taxonomy" id="117903"/>
    <lineage>
        <taxon>Eukaryota</taxon>
        <taxon>Metazoa</taxon>
        <taxon>Spiralia</taxon>
        <taxon>Lophotrochozoa</taxon>
        <taxon>Platyhelminthes</taxon>
        <taxon>Monogenea</taxon>
        <taxon>Polyopisthocotylea</taxon>
        <taxon>Polystomatidea</taxon>
        <taxon>Polystomatidae</taxon>
        <taxon>Protopolystoma</taxon>
    </lineage>
</organism>
<feature type="region of interest" description="Disordered" evidence="1">
    <location>
        <begin position="56"/>
        <end position="78"/>
    </location>
</feature>
<name>A0A3S5CG46_9PLAT</name>
<reference evidence="2" key="1">
    <citation type="submission" date="2018-11" db="EMBL/GenBank/DDBJ databases">
        <authorList>
            <consortium name="Pathogen Informatics"/>
        </authorList>
    </citation>
    <scope>NUCLEOTIDE SEQUENCE</scope>
</reference>
<dbReference type="AlphaFoldDB" id="A0A3S5CG46"/>
<dbReference type="EMBL" id="CAAALY010036716">
    <property type="protein sequence ID" value="VEL18367.1"/>
    <property type="molecule type" value="Genomic_DNA"/>
</dbReference>
<comment type="caution">
    <text evidence="2">The sequence shown here is derived from an EMBL/GenBank/DDBJ whole genome shotgun (WGS) entry which is preliminary data.</text>
</comment>
<proteinExistence type="predicted"/>
<keyword evidence="3" id="KW-1185">Reference proteome</keyword>
<accession>A0A3S5CG46</accession>
<gene>
    <name evidence="2" type="ORF">PXEA_LOCUS11807</name>
</gene>
<protein>
    <submittedName>
        <fullName evidence="2">Uncharacterized protein</fullName>
    </submittedName>
</protein>
<sequence length="78" mass="9126">MQEHEPLCYHFFPFSHLQNEESLRSTEVHERADAYSGIAMARARQYPDNWMACHDPPSHSSVRTGVPDRYTRSFSSLR</sequence>
<evidence type="ECO:0000256" key="1">
    <source>
        <dbReference type="SAM" id="MobiDB-lite"/>
    </source>
</evidence>
<dbReference type="Proteomes" id="UP000784294">
    <property type="component" value="Unassembled WGS sequence"/>
</dbReference>
<evidence type="ECO:0000313" key="3">
    <source>
        <dbReference type="Proteomes" id="UP000784294"/>
    </source>
</evidence>
<evidence type="ECO:0000313" key="2">
    <source>
        <dbReference type="EMBL" id="VEL18367.1"/>
    </source>
</evidence>